<evidence type="ECO:0000313" key="2">
    <source>
        <dbReference type="EMBL" id="TVT55386.1"/>
    </source>
</evidence>
<comment type="caution">
    <text evidence="2">The sequence shown here is derived from an EMBL/GenBank/DDBJ whole genome shotgun (WGS) entry which is preliminary data.</text>
</comment>
<sequence length="926" mass="99558">MKQPSLLRRTGLILALPLLLVLFWSPPSLADAIDGLANLLEKVEDAGVPPNWLPIKSGDIRASKGLIVCLDNAGNDVAVANCINDYENTPIGSSLSGQAGIPSWVFDLLELYISYREGDYWGVVKYLGKAAMCVVAQVMTGGAVDVCGLIEDLVKVAEELLDAAKAVAKFFQSVGEGAWEAAKAVGCSLGLGGCGESSPPEQIAYAWVFQPKVGQGLTAMEAINPAGFYALKQQLEQNALHAPPVWSIAGIPNWVYTNGLPKSAVDIASHIFTDAVDAQWTKHIVQDVLAQLGSKRSQYNNANQVTASANVVSGLNKSSASAVASDVIKQCADSFSYDPTFAHVDRWIQTHSSEATKIKALTHKQWCDAIFWKGNKSQFAQHFYDYLKTHGCSVVNEKLKCSTITSYNNCSALMQSVGQNSSCLPSGTMGSEVAKAVRDALIAKGSKYPCTVSGKLKLATKTHLVCSRPTLQHHCKETYKTLYPNLPQDLLSCDLKMDSNYAALEKAVKTKVNQLNSLSGMPVIGPSQYDPLVILAASSSVVAAVQSLPNQDFGFGPPSTSKGFEYHLLGSIPKLIDGVDTPLLMYEHQFDKNFPVEKKNPFEKKLDLINPIINPVINQGDVEKLPDTVAANPLAAGIANGQKLPQQQNGMQNRGGFVPQQSVQSLGNMQQIPITAPQLPGPDGGGSLPQQKIMQGELPKDSRQKGGFVPQRAGPGMGNLKQVPITKTFIPGQEVNSGLANQKALHGSLPTDTKNTMPSLPRTNTPTPTLRGGTIAQPTVTIWLGGRQWNWGDRIILPDQQATAISNGLCSFELRQQWSGSGLTTEHVSRRLWQAIPTGATAHRSAEQLIPGGIELVDRLLLKPGQNRLTLLANSTSMPSMRPLQIEVTGSCRPAGRLGLPKNEATDETATPQPMRPAPRLQLPSR</sequence>
<evidence type="ECO:0000313" key="3">
    <source>
        <dbReference type="Proteomes" id="UP000317355"/>
    </source>
</evidence>
<reference evidence="2 3" key="1">
    <citation type="submission" date="2019-07" db="EMBL/GenBank/DDBJ databases">
        <title>The pathways for chlorine oxyanion respiration interact through the shared metabolite chlorate.</title>
        <authorList>
            <person name="Barnum T.P."/>
            <person name="Cheng Y."/>
            <person name="Hill K.A."/>
            <person name="Lucas L.N."/>
            <person name="Carlson H.K."/>
            <person name="Coates J.D."/>
        </authorList>
    </citation>
    <scope>NUCLEOTIDE SEQUENCE [LARGE SCALE GENOMIC DNA]</scope>
    <source>
        <strain evidence="2">BK-3</strain>
    </source>
</reference>
<name>A0A558D321_9GAMM</name>
<accession>A0A558D321</accession>
<feature type="compositionally biased region" description="Low complexity" evidence="1">
    <location>
        <begin position="760"/>
        <end position="773"/>
    </location>
</feature>
<dbReference type="AlphaFoldDB" id="A0A558D321"/>
<dbReference type="EMBL" id="VMRY01000034">
    <property type="protein sequence ID" value="TVT55386.1"/>
    <property type="molecule type" value="Genomic_DNA"/>
</dbReference>
<dbReference type="Proteomes" id="UP000317355">
    <property type="component" value="Unassembled WGS sequence"/>
</dbReference>
<feature type="region of interest" description="Disordered" evidence="1">
    <location>
        <begin position="748"/>
        <end position="773"/>
    </location>
</feature>
<organism evidence="2 3">
    <name type="scientific">Sedimenticola thiotaurini</name>
    <dbReference type="NCBI Taxonomy" id="1543721"/>
    <lineage>
        <taxon>Bacteria</taxon>
        <taxon>Pseudomonadati</taxon>
        <taxon>Pseudomonadota</taxon>
        <taxon>Gammaproteobacteria</taxon>
        <taxon>Chromatiales</taxon>
        <taxon>Sedimenticolaceae</taxon>
        <taxon>Sedimenticola</taxon>
    </lineage>
</organism>
<evidence type="ECO:0000256" key="1">
    <source>
        <dbReference type="SAM" id="MobiDB-lite"/>
    </source>
</evidence>
<feature type="region of interest" description="Disordered" evidence="1">
    <location>
        <begin position="892"/>
        <end position="926"/>
    </location>
</feature>
<proteinExistence type="predicted"/>
<protein>
    <submittedName>
        <fullName evidence="2">Uncharacterized protein</fullName>
    </submittedName>
</protein>
<gene>
    <name evidence="2" type="ORF">FHK82_08585</name>
</gene>